<dbReference type="GO" id="GO:0005737">
    <property type="term" value="C:cytoplasm"/>
    <property type="evidence" value="ECO:0007669"/>
    <property type="project" value="TreeGrafter"/>
</dbReference>
<dbReference type="STRING" id="1220583.GOACH_41_00050"/>
<dbReference type="EMBL" id="BANR01000041">
    <property type="protein sequence ID" value="GAC51071.1"/>
    <property type="molecule type" value="Genomic_DNA"/>
</dbReference>
<dbReference type="AlphaFoldDB" id="L7KRE5"/>
<dbReference type="GO" id="GO:0008684">
    <property type="term" value="F:2-oxopent-4-enoate hydratase activity"/>
    <property type="evidence" value="ECO:0007669"/>
    <property type="project" value="TreeGrafter"/>
</dbReference>
<reference evidence="1 2" key="1">
    <citation type="submission" date="2012-12" db="EMBL/GenBank/DDBJ databases">
        <title>Whole genome shotgun sequence of Gordonia aichiensis NBRC 108223.</title>
        <authorList>
            <person name="Isaki-Nakamura S."/>
            <person name="Hosoyama A."/>
            <person name="Tsuchikane K."/>
            <person name="Ando Y."/>
            <person name="Baba S."/>
            <person name="Ohji S."/>
            <person name="Hamada M."/>
            <person name="Tamura T."/>
            <person name="Yamazoe A."/>
            <person name="Yamazaki S."/>
            <person name="Fujita N."/>
        </authorList>
    </citation>
    <scope>NUCLEOTIDE SEQUENCE [LARGE SCALE GENOMIC DNA]</scope>
    <source>
        <strain evidence="1 2">NBRC 108223</strain>
    </source>
</reference>
<dbReference type="InterPro" id="IPR036663">
    <property type="entry name" value="Fumarylacetoacetase_C_sf"/>
</dbReference>
<dbReference type="RefSeq" id="WP_005180094.1">
    <property type="nucleotide sequence ID" value="NZ_BANR01000041.1"/>
</dbReference>
<evidence type="ECO:0000313" key="1">
    <source>
        <dbReference type="EMBL" id="GAC51071.1"/>
    </source>
</evidence>
<dbReference type="eggNOG" id="COG3971">
    <property type="taxonomic scope" value="Bacteria"/>
</dbReference>
<accession>L7KRE5</accession>
<dbReference type="Proteomes" id="UP000010988">
    <property type="component" value="Unassembled WGS sequence"/>
</dbReference>
<dbReference type="PANTHER" id="PTHR30143:SF0">
    <property type="entry name" value="2-KETO-4-PENTENOATE HYDRATASE"/>
    <property type="match status" value="1"/>
</dbReference>
<dbReference type="OrthoDB" id="9792137at2"/>
<comment type="caution">
    <text evidence="1">The sequence shown here is derived from an EMBL/GenBank/DDBJ whole genome shotgun (WGS) entry which is preliminary data.</text>
</comment>
<name>L7KRE5_9ACTN</name>
<dbReference type="Gene3D" id="3.90.850.10">
    <property type="entry name" value="Fumarylacetoacetase-like, C-terminal domain"/>
    <property type="match status" value="1"/>
</dbReference>
<proteinExistence type="predicted"/>
<evidence type="ECO:0000313" key="2">
    <source>
        <dbReference type="Proteomes" id="UP000010988"/>
    </source>
</evidence>
<dbReference type="InterPro" id="IPR050772">
    <property type="entry name" value="Hydratase-Decarb/MhpD_sf"/>
</dbReference>
<keyword evidence="2" id="KW-1185">Reference proteome</keyword>
<dbReference type="SUPFAM" id="SSF56529">
    <property type="entry name" value="FAH"/>
    <property type="match status" value="1"/>
</dbReference>
<organism evidence="1 2">
    <name type="scientific">Gordonia aichiensis NBRC 108223</name>
    <dbReference type="NCBI Taxonomy" id="1220583"/>
    <lineage>
        <taxon>Bacteria</taxon>
        <taxon>Bacillati</taxon>
        <taxon>Actinomycetota</taxon>
        <taxon>Actinomycetes</taxon>
        <taxon>Mycobacteriales</taxon>
        <taxon>Gordoniaceae</taxon>
        <taxon>Gordonia</taxon>
    </lineage>
</organism>
<sequence>MTTTTTDVGRIARRLDDAQVLRADISSLAVDVDIDVDTAYAIQDALVARRCRRGERLTGVKLGFTSLAKMEQMGVSEVIVGRLTDAMAIADGAHLDLERFIHPKVEPEVAYRIRSDIDPDGPECDADSCIDAVAPAMEIIDSRYRDFRFTYTDVIADNTSAAAYAVGAWRAPRELADRAVRLTAGDAVVDGSTTAILDDPMNAVRRLLGLARHRHITLRAGDVVLAGAATAAVPLVAGRVRCVVEGLGSVEIGVNQ</sequence>
<dbReference type="PANTHER" id="PTHR30143">
    <property type="entry name" value="ACID HYDRATASE"/>
    <property type="match status" value="1"/>
</dbReference>
<gene>
    <name evidence="1" type="ORF">GOACH_41_00050</name>
</gene>
<protein>
    <submittedName>
        <fullName evidence="1">Putative 4-oxalocrotonate decarboxylase</fullName>
    </submittedName>
</protein>